<dbReference type="EMBL" id="JAAQHG020000045">
    <property type="protein sequence ID" value="KAL1582701.1"/>
    <property type="molecule type" value="Genomic_DNA"/>
</dbReference>
<evidence type="ECO:0000313" key="4">
    <source>
        <dbReference type="Proteomes" id="UP000803884"/>
    </source>
</evidence>
<accession>A0AB34KG17</accession>
<evidence type="ECO:0000256" key="1">
    <source>
        <dbReference type="SAM" id="Phobius"/>
    </source>
</evidence>
<keyword evidence="1" id="KW-0472">Membrane</keyword>
<feature type="transmembrane region" description="Helical" evidence="1">
    <location>
        <begin position="162"/>
        <end position="180"/>
    </location>
</feature>
<keyword evidence="4" id="KW-1185">Reference proteome</keyword>
<comment type="caution">
    <text evidence="3">The sequence shown here is derived from an EMBL/GenBank/DDBJ whole genome shotgun (WGS) entry which is preliminary data.</text>
</comment>
<sequence>MALAHALTTLLFTVFYAFVQAQSTTVVSLTSTTTIYASATDLANACNNFSGACVVYGDNDAHGAPYTTTVYRGSSPTPTSVVTSTTIVQATATVTDANACQDFDGACVVYAGSGEAAYTTTASGYRGGQAGQQQHLGNADGYIATHKGKAHTAVAAGASLSAVTWLSVLTCFGLFLGVLVV</sequence>
<evidence type="ECO:0000313" key="3">
    <source>
        <dbReference type="EMBL" id="KAL1582701.1"/>
    </source>
</evidence>
<proteinExistence type="predicted"/>
<keyword evidence="1" id="KW-0812">Transmembrane</keyword>
<keyword evidence="1" id="KW-1133">Transmembrane helix</keyword>
<dbReference type="RefSeq" id="XP_069225808.1">
    <property type="nucleotide sequence ID" value="XM_069377178.1"/>
</dbReference>
<name>A0AB34KG17_9PEZI</name>
<evidence type="ECO:0000256" key="2">
    <source>
        <dbReference type="SAM" id="SignalP"/>
    </source>
</evidence>
<reference evidence="3 4" key="1">
    <citation type="journal article" date="2020" name="Microbiol. Resour. Announc.">
        <title>Draft Genome Sequence of a Cladosporium Species Isolated from the Mesophotic Ascidian Didemnum maculosum.</title>
        <authorList>
            <person name="Gioti A."/>
            <person name="Siaperas R."/>
            <person name="Nikolaivits E."/>
            <person name="Le Goff G."/>
            <person name="Ouazzani J."/>
            <person name="Kotoulas G."/>
            <person name="Topakas E."/>
        </authorList>
    </citation>
    <scope>NUCLEOTIDE SEQUENCE [LARGE SCALE GENOMIC DNA]</scope>
    <source>
        <strain evidence="3 4">TM138-S3</strain>
    </source>
</reference>
<keyword evidence="2" id="KW-0732">Signal</keyword>
<feature type="chain" id="PRO_5044321531" evidence="2">
    <location>
        <begin position="22"/>
        <end position="181"/>
    </location>
</feature>
<gene>
    <name evidence="3" type="ORF">WHR41_08574</name>
</gene>
<dbReference type="Proteomes" id="UP000803884">
    <property type="component" value="Unassembled WGS sequence"/>
</dbReference>
<protein>
    <submittedName>
        <fullName evidence="3">Uncharacterized protein</fullName>
    </submittedName>
</protein>
<dbReference type="AlphaFoldDB" id="A0AB34KG17"/>
<organism evidence="3 4">
    <name type="scientific">Cladosporium halotolerans</name>
    <dbReference type="NCBI Taxonomy" id="1052096"/>
    <lineage>
        <taxon>Eukaryota</taxon>
        <taxon>Fungi</taxon>
        <taxon>Dikarya</taxon>
        <taxon>Ascomycota</taxon>
        <taxon>Pezizomycotina</taxon>
        <taxon>Dothideomycetes</taxon>
        <taxon>Dothideomycetidae</taxon>
        <taxon>Cladosporiales</taxon>
        <taxon>Cladosporiaceae</taxon>
        <taxon>Cladosporium</taxon>
    </lineage>
</organism>
<feature type="signal peptide" evidence="2">
    <location>
        <begin position="1"/>
        <end position="21"/>
    </location>
</feature>
<dbReference type="GeneID" id="96010016"/>